<reference evidence="8" key="1">
    <citation type="journal article" date="2019" name="Int. J. Syst. Evol. Microbiol.">
        <title>The Global Catalogue of Microorganisms (GCM) 10K type strain sequencing project: providing services to taxonomists for standard genome sequencing and annotation.</title>
        <authorList>
            <consortium name="The Broad Institute Genomics Platform"/>
            <consortium name="The Broad Institute Genome Sequencing Center for Infectious Disease"/>
            <person name="Wu L."/>
            <person name="Ma J."/>
        </authorList>
    </citation>
    <scope>NUCLEOTIDE SEQUENCE [LARGE SCALE GENOMIC DNA]</scope>
    <source>
        <strain evidence="8">CGMCC 1.15043</strain>
    </source>
</reference>
<organism evidence="7 8">
    <name type="scientific">Paenibacillus marchantiophytorum</name>
    <dbReference type="NCBI Taxonomy" id="1619310"/>
    <lineage>
        <taxon>Bacteria</taxon>
        <taxon>Bacillati</taxon>
        <taxon>Bacillota</taxon>
        <taxon>Bacilli</taxon>
        <taxon>Bacillales</taxon>
        <taxon>Paenibacillaceae</taxon>
        <taxon>Paenibacillus</taxon>
    </lineage>
</organism>
<dbReference type="Gene3D" id="3.30.70.660">
    <property type="entry name" value="Pseudouridine synthase I, catalytic domain, C-terminal subdomain"/>
    <property type="match status" value="1"/>
</dbReference>
<evidence type="ECO:0000313" key="8">
    <source>
        <dbReference type="Proteomes" id="UP000615455"/>
    </source>
</evidence>
<evidence type="ECO:0000259" key="6">
    <source>
        <dbReference type="Pfam" id="PF01416"/>
    </source>
</evidence>
<evidence type="ECO:0000313" key="7">
    <source>
        <dbReference type="EMBL" id="GGA04726.1"/>
    </source>
</evidence>
<dbReference type="NCBIfam" id="TIGR00071">
    <property type="entry name" value="hisT_truA"/>
    <property type="match status" value="1"/>
</dbReference>
<gene>
    <name evidence="4 7" type="primary">truA</name>
    <name evidence="7" type="ORF">GCM10008018_58340</name>
</gene>
<dbReference type="SUPFAM" id="SSF55120">
    <property type="entry name" value="Pseudouridine synthase"/>
    <property type="match status" value="1"/>
</dbReference>
<evidence type="ECO:0000256" key="3">
    <source>
        <dbReference type="ARBA" id="ARBA00023235"/>
    </source>
</evidence>
<feature type="active site" description="Nucleophile" evidence="4">
    <location>
        <position position="57"/>
    </location>
</feature>
<evidence type="ECO:0000256" key="5">
    <source>
        <dbReference type="RuleBase" id="RU003792"/>
    </source>
</evidence>
<dbReference type="InterPro" id="IPR020094">
    <property type="entry name" value="TruA/RsuA/RluB/E/F_N"/>
</dbReference>
<dbReference type="InterPro" id="IPR020095">
    <property type="entry name" value="PsdUridine_synth_TruA_C"/>
</dbReference>
<dbReference type="InterPro" id="IPR001406">
    <property type="entry name" value="PsdUridine_synth_TruA"/>
</dbReference>
<comment type="similarity">
    <text evidence="1 4 5">Belongs to the tRNA pseudouridine synthase TruA family.</text>
</comment>
<dbReference type="InterPro" id="IPR020103">
    <property type="entry name" value="PsdUridine_synth_cat_dom_sf"/>
</dbReference>
<evidence type="ECO:0000256" key="2">
    <source>
        <dbReference type="ARBA" id="ARBA00022694"/>
    </source>
</evidence>
<dbReference type="Gene3D" id="3.30.70.580">
    <property type="entry name" value="Pseudouridine synthase I, catalytic domain, N-terminal subdomain"/>
    <property type="match status" value="1"/>
</dbReference>
<feature type="binding site" evidence="4">
    <location>
        <position position="115"/>
    </location>
    <ligand>
        <name>substrate</name>
    </ligand>
</feature>
<feature type="domain" description="Pseudouridine synthase I TruA alpha/beta" evidence="6">
    <location>
        <begin position="14"/>
        <end position="106"/>
    </location>
</feature>
<name>A0ABQ1FB38_9BACL</name>
<sequence length="258" mass="29289">MEEQALRNLRFTISYDGTAYSGYQIQPRADTIQYRLEQAVLLLTGERVKVISSGRTDAGVHAKAQVINFTTNSKIPVERWCLALNARLPRDIVAHTAEEVPPSFHSRKAAKRKTYCYTIRSARFPDVFHRNYEYHHPTHLNVEAMREALPCLLGEHDFTSFCTVRTDKEVKVRTLFEVRMETETDELSATGKVGRIRLIVAGNGFLYNMVRIIAGTLIQIGEGKRPSSDMQRILEAQDRAEAGPTAEAMGLTLWKVEY</sequence>
<dbReference type="PANTHER" id="PTHR11142">
    <property type="entry name" value="PSEUDOURIDYLATE SYNTHASE"/>
    <property type="match status" value="1"/>
</dbReference>
<evidence type="ECO:0000256" key="1">
    <source>
        <dbReference type="ARBA" id="ARBA00009375"/>
    </source>
</evidence>
<dbReference type="EMBL" id="BMHE01000046">
    <property type="protein sequence ID" value="GGA04726.1"/>
    <property type="molecule type" value="Genomic_DNA"/>
</dbReference>
<dbReference type="CDD" id="cd02570">
    <property type="entry name" value="PseudoU_synth_EcTruA"/>
    <property type="match status" value="1"/>
</dbReference>
<comment type="function">
    <text evidence="4">Formation of pseudouridine at positions 38, 39 and 40 in the anticodon stem and loop of transfer RNAs.</text>
</comment>
<protein>
    <recommendedName>
        <fullName evidence="4">tRNA pseudouridine synthase A</fullName>
        <ecNumber evidence="4">5.4.99.12</ecNumber>
    </recommendedName>
    <alternativeName>
        <fullName evidence="4">tRNA pseudouridine(38-40) synthase</fullName>
    </alternativeName>
    <alternativeName>
        <fullName evidence="4">tRNA pseudouridylate synthase I</fullName>
    </alternativeName>
    <alternativeName>
        <fullName evidence="4">tRNA-uridine isomerase I</fullName>
    </alternativeName>
</protein>
<dbReference type="Pfam" id="PF01416">
    <property type="entry name" value="PseudoU_synth_1"/>
    <property type="match status" value="2"/>
</dbReference>
<proteinExistence type="inferred from homology"/>
<keyword evidence="8" id="KW-1185">Reference proteome</keyword>
<comment type="caution">
    <text evidence="7">The sequence shown here is derived from an EMBL/GenBank/DDBJ whole genome shotgun (WGS) entry which is preliminary data.</text>
</comment>
<comment type="catalytic activity">
    <reaction evidence="4 5">
        <text>uridine(38/39/40) in tRNA = pseudouridine(38/39/40) in tRNA</text>
        <dbReference type="Rhea" id="RHEA:22376"/>
        <dbReference type="Rhea" id="RHEA-COMP:10085"/>
        <dbReference type="Rhea" id="RHEA-COMP:10087"/>
        <dbReference type="ChEBI" id="CHEBI:65314"/>
        <dbReference type="ChEBI" id="CHEBI:65315"/>
        <dbReference type="EC" id="5.4.99.12"/>
    </reaction>
</comment>
<comment type="caution">
    <text evidence="4">Lacks conserved residue(s) required for the propagation of feature annotation.</text>
</comment>
<keyword evidence="2 4" id="KW-0819">tRNA processing</keyword>
<dbReference type="PANTHER" id="PTHR11142:SF0">
    <property type="entry name" value="TRNA PSEUDOURIDINE SYNTHASE-LIKE 1"/>
    <property type="match status" value="1"/>
</dbReference>
<keyword evidence="3 4" id="KW-0413">Isomerase</keyword>
<accession>A0ABQ1FB38</accession>
<dbReference type="EC" id="5.4.99.12" evidence="4"/>
<dbReference type="PIRSF" id="PIRSF001430">
    <property type="entry name" value="tRNA_psdUrid_synth"/>
    <property type="match status" value="1"/>
</dbReference>
<dbReference type="InterPro" id="IPR020097">
    <property type="entry name" value="PsdUridine_synth_TruA_a/b_dom"/>
</dbReference>
<feature type="domain" description="Pseudouridine synthase I TruA alpha/beta" evidence="6">
    <location>
        <begin position="152"/>
        <end position="258"/>
    </location>
</feature>
<evidence type="ECO:0000256" key="4">
    <source>
        <dbReference type="HAMAP-Rule" id="MF_00171"/>
    </source>
</evidence>
<dbReference type="Proteomes" id="UP000615455">
    <property type="component" value="Unassembled WGS sequence"/>
</dbReference>
<dbReference type="HAMAP" id="MF_00171">
    <property type="entry name" value="TruA"/>
    <property type="match status" value="1"/>
</dbReference>
<comment type="subunit">
    <text evidence="4">Homodimer.</text>
</comment>